<protein>
    <submittedName>
        <fullName evidence="1">Uncharacterized protein</fullName>
    </submittedName>
</protein>
<evidence type="ECO:0000313" key="1">
    <source>
        <dbReference type="EMBL" id="CAG2218691.1"/>
    </source>
</evidence>
<keyword evidence="2" id="KW-1185">Reference proteome</keyword>
<comment type="caution">
    <text evidence="1">The sequence shown here is derived from an EMBL/GenBank/DDBJ whole genome shotgun (WGS) entry which is preliminary data.</text>
</comment>
<sequence length="225" mass="26149">MEIKEHFKDIKNKIVTQEEKLIAEIKIQKLEMIEELDGRMALVYNCIAEKRIDIANIIEISSVKQECLRYILKNARDVELLHETMKETEKWLSTVNDVAQIRMEDFPKLPSFEFATPKNETIAKLFGILQSDVEIATTVKKSLSIGISRISKLSVHRKSEDLWLSSGYSFETRKYAIHTDLQLLQQVQDKKVYNIYDMASTLNGDLHFTVIELDCNMYITNKGWN</sequence>
<dbReference type="AlphaFoldDB" id="A0A8S3SJ75"/>
<proteinExistence type="predicted"/>
<organism evidence="1 2">
    <name type="scientific">Mytilus edulis</name>
    <name type="common">Blue mussel</name>
    <dbReference type="NCBI Taxonomy" id="6550"/>
    <lineage>
        <taxon>Eukaryota</taxon>
        <taxon>Metazoa</taxon>
        <taxon>Spiralia</taxon>
        <taxon>Lophotrochozoa</taxon>
        <taxon>Mollusca</taxon>
        <taxon>Bivalvia</taxon>
        <taxon>Autobranchia</taxon>
        <taxon>Pteriomorphia</taxon>
        <taxon>Mytilida</taxon>
        <taxon>Mytiloidea</taxon>
        <taxon>Mytilidae</taxon>
        <taxon>Mytilinae</taxon>
        <taxon>Mytilus</taxon>
    </lineage>
</organism>
<reference evidence="1" key="1">
    <citation type="submission" date="2021-03" db="EMBL/GenBank/DDBJ databases">
        <authorList>
            <person name="Bekaert M."/>
        </authorList>
    </citation>
    <scope>NUCLEOTIDE SEQUENCE</scope>
</reference>
<evidence type="ECO:0000313" key="2">
    <source>
        <dbReference type="Proteomes" id="UP000683360"/>
    </source>
</evidence>
<name>A0A8S3SJ75_MYTED</name>
<gene>
    <name evidence="1" type="ORF">MEDL_32323</name>
</gene>
<dbReference type="Proteomes" id="UP000683360">
    <property type="component" value="Unassembled WGS sequence"/>
</dbReference>
<accession>A0A8S3SJ75</accession>
<dbReference type="EMBL" id="CAJPWZ010001605">
    <property type="protein sequence ID" value="CAG2218691.1"/>
    <property type="molecule type" value="Genomic_DNA"/>
</dbReference>